<evidence type="ECO:0000313" key="2">
    <source>
        <dbReference type="EMBL" id="KOY81893.1"/>
    </source>
</evidence>
<protein>
    <submittedName>
        <fullName evidence="2">DNA/RNA helicase</fullName>
    </submittedName>
</protein>
<feature type="domain" description="(+)RNA virus helicase C-terminal" evidence="1">
    <location>
        <begin position="148"/>
        <end position="353"/>
    </location>
</feature>
<dbReference type="InterPro" id="IPR000212">
    <property type="entry name" value="DNA_helicase_UvrD/REP"/>
</dbReference>
<dbReference type="InterPro" id="IPR027417">
    <property type="entry name" value="P-loop_NTPase"/>
</dbReference>
<dbReference type="Proteomes" id="UP000037977">
    <property type="component" value="Unassembled WGS sequence"/>
</dbReference>
<dbReference type="Pfam" id="PF01443">
    <property type="entry name" value="Viral_helicase1"/>
    <property type="match status" value="1"/>
</dbReference>
<dbReference type="GO" id="GO:0000725">
    <property type="term" value="P:recombinational repair"/>
    <property type="evidence" value="ECO:0007669"/>
    <property type="project" value="TreeGrafter"/>
</dbReference>
<dbReference type="Gene3D" id="3.40.50.300">
    <property type="entry name" value="P-loop containing nucleotide triphosphate hydrolases"/>
    <property type="match status" value="2"/>
</dbReference>
<gene>
    <name evidence="2" type="ORF">ADM90_13360</name>
</gene>
<organism evidence="2 3">
    <name type="scientific">Lysinibacillus macroides</name>
    <dbReference type="NCBI Taxonomy" id="33935"/>
    <lineage>
        <taxon>Bacteria</taxon>
        <taxon>Bacillati</taxon>
        <taxon>Bacillota</taxon>
        <taxon>Bacilli</taxon>
        <taxon>Bacillales</taxon>
        <taxon>Bacillaceae</taxon>
        <taxon>Lysinibacillus</taxon>
    </lineage>
</organism>
<keyword evidence="2" id="KW-0067">ATP-binding</keyword>
<reference evidence="2 3" key="1">
    <citation type="submission" date="2015-07" db="EMBL/GenBank/DDBJ databases">
        <title>Genome sequencing project for genomic taxonomy and phylogenomics of Bacillus-like bacteria.</title>
        <authorList>
            <person name="Liu B."/>
            <person name="Wang J."/>
            <person name="Zhu Y."/>
            <person name="Liu G."/>
            <person name="Chen Q."/>
            <person name="Chen Z."/>
            <person name="Che J."/>
            <person name="Ge C."/>
            <person name="Shi H."/>
            <person name="Pan Z."/>
            <person name="Liu X."/>
        </authorList>
    </citation>
    <scope>NUCLEOTIDE SEQUENCE [LARGE SCALE GENOMIC DNA]</scope>
    <source>
        <strain evidence="2 3">DSM 54</strain>
    </source>
</reference>
<dbReference type="RefSeq" id="WP_053995461.1">
    <property type="nucleotide sequence ID" value="NZ_CP065643.1"/>
</dbReference>
<evidence type="ECO:0000313" key="3">
    <source>
        <dbReference type="Proteomes" id="UP000037977"/>
    </source>
</evidence>
<keyword evidence="2" id="KW-0547">Nucleotide-binding</keyword>
<dbReference type="GO" id="GO:0043138">
    <property type="term" value="F:3'-5' DNA helicase activity"/>
    <property type="evidence" value="ECO:0007669"/>
    <property type="project" value="TreeGrafter"/>
</dbReference>
<proteinExistence type="predicted"/>
<name>A0A0M9DJH8_9BACI</name>
<dbReference type="AlphaFoldDB" id="A0A0M9DJH8"/>
<dbReference type="SUPFAM" id="SSF52540">
    <property type="entry name" value="P-loop containing nucleoside triphosphate hydrolases"/>
    <property type="match status" value="1"/>
</dbReference>
<dbReference type="InterPro" id="IPR027351">
    <property type="entry name" value="(+)RNA_virus_helicase_core_dom"/>
</dbReference>
<keyword evidence="2" id="KW-0378">Hydrolase</keyword>
<keyword evidence="3" id="KW-1185">Reference proteome</keyword>
<keyword evidence="2" id="KW-0347">Helicase</keyword>
<dbReference type="PANTHER" id="PTHR11070:SF2">
    <property type="entry name" value="ATP-DEPENDENT DNA HELICASE SRS2"/>
    <property type="match status" value="1"/>
</dbReference>
<dbReference type="STRING" id="33935.ADM90_13360"/>
<comment type="caution">
    <text evidence="2">The sequence shown here is derived from an EMBL/GenBank/DDBJ whole genome shotgun (WGS) entry which is preliminary data.</text>
</comment>
<dbReference type="GO" id="GO:0003677">
    <property type="term" value="F:DNA binding"/>
    <property type="evidence" value="ECO:0007669"/>
    <property type="project" value="InterPro"/>
</dbReference>
<dbReference type="OrthoDB" id="5107704at2"/>
<dbReference type="PATRIC" id="fig|33935.3.peg.3521"/>
<sequence>MMPSNKRIIKAAAGTGKTTLLIGEAVKTYLEGKVLYLTYTNANLNSMKSDLMDSVGIIPTNIKCKTWTDFLLNECARPYRKVMEGPEIEGVNFCSLGEIPRLKGITAANWRYYYDFQGRLYYERLAQFCHVILEASGGVIIDRLQKIYTTILIDEIQDMGGYDLKIIEAIYRSNLNLVVVGDHRQATYSTNSGPFLSRYRGINIFNFFTEVLKHDDLESLDVCHRCPQVVCDLANTLYSDLNMQSAKRVDNEDVGTYLVSMDNVTLFIERYKPTVLYYNISSLNKFMSKLEEDIDFESITFGKSKGLSFDNVLILPTKEMENHIIKGRHKMSDSVIAQFYVAITRSKKNVAILSDKTPYFDFLNQWEQSSDKISLNTTN</sequence>
<accession>A0A0M9DJH8</accession>
<dbReference type="GO" id="GO:0005524">
    <property type="term" value="F:ATP binding"/>
    <property type="evidence" value="ECO:0007669"/>
    <property type="project" value="InterPro"/>
</dbReference>
<evidence type="ECO:0000259" key="1">
    <source>
        <dbReference type="Pfam" id="PF01443"/>
    </source>
</evidence>
<dbReference type="PANTHER" id="PTHR11070">
    <property type="entry name" value="UVRD / RECB / PCRA DNA HELICASE FAMILY MEMBER"/>
    <property type="match status" value="1"/>
</dbReference>
<dbReference type="EMBL" id="LGCI01000008">
    <property type="protein sequence ID" value="KOY81893.1"/>
    <property type="molecule type" value="Genomic_DNA"/>
</dbReference>